<gene>
    <name evidence="1" type="ORF">SBF1_2910004</name>
</gene>
<evidence type="ECO:0000313" key="1">
    <source>
        <dbReference type="EMBL" id="SPF43531.1"/>
    </source>
</evidence>
<sequence>MFVFSNIAGVYKVIGELHAKREYVLSFRIIKYGLLTPIYWALMSVAAYKAAWQLIFKPFYWEKTEHGLSDNVSDNMNSFSDNEIYKNA</sequence>
<dbReference type="AlphaFoldDB" id="A0A2U3KV55"/>
<dbReference type="Proteomes" id="UP000238916">
    <property type="component" value="Unassembled WGS sequence"/>
</dbReference>
<accession>A0A2U3KV55</accession>
<name>A0A2U3KV55_9FIRM</name>
<reference evidence="2" key="1">
    <citation type="submission" date="2018-02" db="EMBL/GenBank/DDBJ databases">
        <authorList>
            <person name="Hausmann B."/>
        </authorList>
    </citation>
    <scope>NUCLEOTIDE SEQUENCE [LARGE SCALE GENOMIC DNA]</scope>
    <source>
        <strain evidence="2">Peat soil MAG SbF1</strain>
    </source>
</reference>
<proteinExistence type="predicted"/>
<protein>
    <submittedName>
        <fullName evidence="1">Uncharacterized protein</fullName>
    </submittedName>
</protein>
<organism evidence="1 2">
    <name type="scientific">Candidatus Desulfosporosinus infrequens</name>
    <dbReference type="NCBI Taxonomy" id="2043169"/>
    <lineage>
        <taxon>Bacteria</taxon>
        <taxon>Bacillati</taxon>
        <taxon>Bacillota</taxon>
        <taxon>Clostridia</taxon>
        <taxon>Eubacteriales</taxon>
        <taxon>Desulfitobacteriaceae</taxon>
        <taxon>Desulfosporosinus</taxon>
    </lineage>
</organism>
<evidence type="ECO:0000313" key="2">
    <source>
        <dbReference type="Proteomes" id="UP000238916"/>
    </source>
</evidence>
<dbReference type="EMBL" id="OMOF01000214">
    <property type="protein sequence ID" value="SPF43531.1"/>
    <property type="molecule type" value="Genomic_DNA"/>
</dbReference>